<evidence type="ECO:0000256" key="1">
    <source>
        <dbReference type="SAM" id="Coils"/>
    </source>
</evidence>
<sequence>MANVYTAGSDRRLIIYSISRYIFLRTAYIDGIERPIMLVSDFLDGLSDVVLGDTIYYAYQNQNGDILVKNVMNNEALFRVKSSENPDMHCPQLVVNKDRLMLFYMVTNPLTDRLSLRAVYPLEEGDSLNIPVDCENVDMYEVFGMQGKAFLYVDSFYEITSDGKFIKCQDTDMLMQNEQKISEYENQLNTYMQENRQAIQTISQLEATIESVKAQYNELMETAIAYRDEAIKWRSKFI</sequence>
<proteinExistence type="predicted"/>
<accession>A0A174Z1R6</accession>
<dbReference type="EMBL" id="CZBU01000004">
    <property type="protein sequence ID" value="CUQ78108.1"/>
    <property type="molecule type" value="Genomic_DNA"/>
</dbReference>
<evidence type="ECO:0000313" key="4">
    <source>
        <dbReference type="Proteomes" id="UP000095621"/>
    </source>
</evidence>
<dbReference type="OrthoDB" id="10009259at2"/>
<reference evidence="4 5" key="1">
    <citation type="submission" date="2015-09" db="EMBL/GenBank/DDBJ databases">
        <authorList>
            <consortium name="Pathogen Informatics"/>
        </authorList>
    </citation>
    <scope>NUCLEOTIDE SEQUENCE [LARGE SCALE GENOMIC DNA]</scope>
    <source>
        <strain evidence="2 4">2789STDY5834875</strain>
        <strain evidence="3 5">2789STDY5834878</strain>
    </source>
</reference>
<dbReference type="RefSeq" id="WP_012739919.1">
    <property type="nucleotide sequence ID" value="NZ_CABIXW010000003.1"/>
</dbReference>
<organism evidence="2 4">
    <name type="scientific">Lachnospira eligens</name>
    <dbReference type="NCBI Taxonomy" id="39485"/>
    <lineage>
        <taxon>Bacteria</taxon>
        <taxon>Bacillati</taxon>
        <taxon>Bacillota</taxon>
        <taxon>Clostridia</taxon>
        <taxon>Lachnospirales</taxon>
        <taxon>Lachnospiraceae</taxon>
        <taxon>Lachnospira</taxon>
    </lineage>
</organism>
<dbReference type="Proteomes" id="UP000095780">
    <property type="component" value="Unassembled WGS sequence"/>
</dbReference>
<evidence type="ECO:0000313" key="5">
    <source>
        <dbReference type="Proteomes" id="UP000095780"/>
    </source>
</evidence>
<dbReference type="GeneID" id="41356360"/>
<dbReference type="AlphaFoldDB" id="A0A174Z1R6"/>
<dbReference type="EMBL" id="CZBV01000003">
    <property type="protein sequence ID" value="CUQ83737.1"/>
    <property type="molecule type" value="Genomic_DNA"/>
</dbReference>
<gene>
    <name evidence="2" type="ORF">ERS852490_01913</name>
    <name evidence="3" type="ORF">ERS852492_01257</name>
</gene>
<name>A0A174Z1R6_9FIRM</name>
<protein>
    <submittedName>
        <fullName evidence="2">Uncharacterized protein</fullName>
    </submittedName>
</protein>
<keyword evidence="1" id="KW-0175">Coiled coil</keyword>
<dbReference type="Proteomes" id="UP000095621">
    <property type="component" value="Unassembled WGS sequence"/>
</dbReference>
<feature type="coiled-coil region" evidence="1">
    <location>
        <begin position="174"/>
        <end position="229"/>
    </location>
</feature>
<evidence type="ECO:0000313" key="2">
    <source>
        <dbReference type="EMBL" id="CUQ78108.1"/>
    </source>
</evidence>
<evidence type="ECO:0000313" key="3">
    <source>
        <dbReference type="EMBL" id="CUQ83737.1"/>
    </source>
</evidence>